<evidence type="ECO:0000313" key="2">
    <source>
        <dbReference type="Proteomes" id="UP000011135"/>
    </source>
</evidence>
<gene>
    <name evidence="1" type="ORF">C900_04949</name>
</gene>
<comment type="caution">
    <text evidence="1">The sequence shown here is derived from an EMBL/GenBank/DDBJ whole genome shotgun (WGS) entry which is preliminary data.</text>
</comment>
<reference evidence="1 2" key="1">
    <citation type="submission" date="2012-12" db="EMBL/GenBank/DDBJ databases">
        <title>Genome assembly of Fulvivirga imtechensis AK7.</title>
        <authorList>
            <person name="Nupur N."/>
            <person name="Khatri I."/>
            <person name="Kumar R."/>
            <person name="Subramanian S."/>
            <person name="Pinnaka A."/>
        </authorList>
    </citation>
    <scope>NUCLEOTIDE SEQUENCE [LARGE SCALE GENOMIC DNA]</scope>
    <source>
        <strain evidence="1 2">AK7</strain>
    </source>
</reference>
<dbReference type="eggNOG" id="ENOG502ZBQR">
    <property type="taxonomic scope" value="Bacteria"/>
</dbReference>
<sequence length="208" mass="23796">MHQNQASLGNGVKIGENLYTSIPEPKELEGNPYLYEDWYRGKIFFKQGGDSVVSNQIKYNLFTNYIEIFVDKQPRGVDAVLINKFELTDHMSESHIFLACTEIDAENIPKAGFCEVLVDNTISLVRKPFINIKPANYDQALMVGNRNDKILNKEEFYVLYEGKGYLIKNKRSMKDFLDVVGLRDKIKVGGIDADGIQDLVYKMNQLKK</sequence>
<organism evidence="1 2">
    <name type="scientific">Fulvivirga imtechensis AK7</name>
    <dbReference type="NCBI Taxonomy" id="1237149"/>
    <lineage>
        <taxon>Bacteria</taxon>
        <taxon>Pseudomonadati</taxon>
        <taxon>Bacteroidota</taxon>
        <taxon>Cytophagia</taxon>
        <taxon>Cytophagales</taxon>
        <taxon>Fulvivirgaceae</taxon>
        <taxon>Fulvivirga</taxon>
    </lineage>
</organism>
<keyword evidence="2" id="KW-1185">Reference proteome</keyword>
<dbReference type="STRING" id="1237149.C900_04949"/>
<dbReference type="AlphaFoldDB" id="L8JPW2"/>
<dbReference type="Proteomes" id="UP000011135">
    <property type="component" value="Unassembled WGS sequence"/>
</dbReference>
<name>L8JPW2_9BACT</name>
<accession>L8JPW2</accession>
<protein>
    <submittedName>
        <fullName evidence="1">Uncharacterized protein</fullName>
    </submittedName>
</protein>
<proteinExistence type="predicted"/>
<evidence type="ECO:0000313" key="1">
    <source>
        <dbReference type="EMBL" id="ELR69417.1"/>
    </source>
</evidence>
<dbReference type="EMBL" id="AMZN01000072">
    <property type="protein sequence ID" value="ELR69417.1"/>
    <property type="molecule type" value="Genomic_DNA"/>
</dbReference>